<dbReference type="InterPro" id="IPR045079">
    <property type="entry name" value="Oxoprolinase-like"/>
</dbReference>
<comment type="caution">
    <text evidence="3">The sequence shown here is derived from an EMBL/GenBank/DDBJ whole genome shotgun (WGS) entry which is preliminary data.</text>
</comment>
<evidence type="ECO:0000259" key="1">
    <source>
        <dbReference type="Pfam" id="PF01968"/>
    </source>
</evidence>
<dbReference type="PANTHER" id="PTHR11365:SF2">
    <property type="entry name" value="5-OXOPROLINASE"/>
    <property type="match status" value="1"/>
</dbReference>
<evidence type="ECO:0000313" key="4">
    <source>
        <dbReference type="Proteomes" id="UP001206983"/>
    </source>
</evidence>
<dbReference type="InterPro" id="IPR008040">
    <property type="entry name" value="Hydant_A_N"/>
</dbReference>
<dbReference type="InterPro" id="IPR002821">
    <property type="entry name" value="Hydantoinase_A"/>
</dbReference>
<dbReference type="SUPFAM" id="SSF53067">
    <property type="entry name" value="Actin-like ATPase domain"/>
    <property type="match status" value="1"/>
</dbReference>
<dbReference type="RefSeq" id="WP_256622167.1">
    <property type="nucleotide sequence ID" value="NZ_JTEO01000003.1"/>
</dbReference>
<dbReference type="Proteomes" id="UP001206983">
    <property type="component" value="Unassembled WGS sequence"/>
</dbReference>
<keyword evidence="4" id="KW-1185">Reference proteome</keyword>
<evidence type="ECO:0000259" key="2">
    <source>
        <dbReference type="Pfam" id="PF05378"/>
    </source>
</evidence>
<dbReference type="Pfam" id="PF05378">
    <property type="entry name" value="Hydant_A_N"/>
    <property type="match status" value="1"/>
</dbReference>
<dbReference type="EMBL" id="JTEO01000003">
    <property type="protein sequence ID" value="MCQ6962403.1"/>
    <property type="molecule type" value="Genomic_DNA"/>
</dbReference>
<dbReference type="GO" id="GO:0017168">
    <property type="term" value="F:5-oxoprolinase (ATP-hydrolyzing) activity"/>
    <property type="evidence" value="ECO:0007669"/>
    <property type="project" value="TreeGrafter"/>
</dbReference>
<dbReference type="GO" id="GO:0006749">
    <property type="term" value="P:glutathione metabolic process"/>
    <property type="evidence" value="ECO:0007669"/>
    <property type="project" value="TreeGrafter"/>
</dbReference>
<gene>
    <name evidence="3" type="ORF">PV02_04300</name>
</gene>
<reference evidence="3 4" key="1">
    <citation type="journal article" date="2011" name="Appl. Environ. Microbiol.">
        <title>Methanogenic archaea isolated from Taiwan's Chelungpu fault.</title>
        <authorList>
            <person name="Wu S.Y."/>
            <person name="Lai M.C."/>
        </authorList>
    </citation>
    <scope>NUCLEOTIDE SEQUENCE [LARGE SCALE GENOMIC DNA]</scope>
    <source>
        <strain evidence="3 4">St545Mb</strain>
    </source>
</reference>
<dbReference type="InterPro" id="IPR043129">
    <property type="entry name" value="ATPase_NBD"/>
</dbReference>
<feature type="domain" description="Hydantoinase A/oxoprolinase" evidence="1">
    <location>
        <begin position="179"/>
        <end position="543"/>
    </location>
</feature>
<sequence length="640" mass="69853">MKYSLGIDAGGTYTDAVLLRDSDETIICTGKALTTYPDPLEGIRKAIDRLGSTYLKDVRTVSVSTTLSTNSILEGTGFPVALVLIGDYDVMKDLPTKHYIKVAGGHDFNGTETEAVDIGSIMGFALSVKDKVSAFAVSSFFSVRNHEHELAAKEAIVELTGLPVVCGHELSQDLGAFERAVTAFLNAQLIPVTERFMHTVEKEIRSRGMDAKVFMLKCDGSVIGIQSALKKPIESIFSGPAGSLVGAAFLANRSTCAVIDVGGTSTDISVIYDGVPEMSDEGAVVGGWKTRVKAIKMETSAMGGDSHIWVKGESIHFEPRRVIPLCRAASLYPGFLEQLKTNPMPSKIRLGINYQPTKFYLRTGYRAIEISKEEEETLSAISEGPTSTSEIFDRIKRYPSSASLDSLIKKRLIQAIGFTPTDALHVLGEYTEWDTEAALTGAKLLGSLACMEPFDFAYQIKKEFAKNMAANIISFFLEKVPKKEIRGIFDVQSPVKFKLDVPIVLIGGPVAAFVRDIREMVDAEIILPANYEVGNATGALAAKGIRRAEILIRPASMAAPEWEFLVFSEMGRSSFYDYHEALDYAVDLGEKMILEYMKDAGMDSSQICIDIKKDEIIPKGWTTPMETKLVIMGTGNLNGN</sequence>
<dbReference type="PANTHER" id="PTHR11365">
    <property type="entry name" value="5-OXOPROLINASE RELATED"/>
    <property type="match status" value="1"/>
</dbReference>
<evidence type="ECO:0000313" key="3">
    <source>
        <dbReference type="EMBL" id="MCQ6962403.1"/>
    </source>
</evidence>
<accession>A0AAE3HA70</accession>
<proteinExistence type="predicted"/>
<dbReference type="Pfam" id="PF01968">
    <property type="entry name" value="Hydantoinase_A"/>
    <property type="match status" value="1"/>
</dbReference>
<dbReference type="GO" id="GO:0005829">
    <property type="term" value="C:cytosol"/>
    <property type="evidence" value="ECO:0007669"/>
    <property type="project" value="TreeGrafter"/>
</dbReference>
<dbReference type="AlphaFoldDB" id="A0AAE3HA70"/>
<organism evidence="3 4">
    <name type="scientific">Methanolobus chelungpuianus</name>
    <dbReference type="NCBI Taxonomy" id="502115"/>
    <lineage>
        <taxon>Archaea</taxon>
        <taxon>Methanobacteriati</taxon>
        <taxon>Methanobacteriota</taxon>
        <taxon>Stenosarchaea group</taxon>
        <taxon>Methanomicrobia</taxon>
        <taxon>Methanosarcinales</taxon>
        <taxon>Methanosarcinaceae</taxon>
        <taxon>Methanolobus</taxon>
    </lineage>
</organism>
<name>A0AAE3HA70_9EURY</name>
<protein>
    <submittedName>
        <fullName evidence="3">Hydantoinase</fullName>
    </submittedName>
</protein>
<feature type="domain" description="Hydantoinase/oxoprolinase N-terminal" evidence="2">
    <location>
        <begin position="5"/>
        <end position="158"/>
    </location>
</feature>